<name>A0A158IZG5_9BURK</name>
<organism evidence="2 3">
    <name type="scientific">Caballeronia choica</name>
    <dbReference type="NCBI Taxonomy" id="326476"/>
    <lineage>
        <taxon>Bacteria</taxon>
        <taxon>Pseudomonadati</taxon>
        <taxon>Pseudomonadota</taxon>
        <taxon>Betaproteobacteria</taxon>
        <taxon>Burkholderiales</taxon>
        <taxon>Burkholderiaceae</taxon>
        <taxon>Caballeronia</taxon>
    </lineage>
</organism>
<sequence>MMQAQKAPDTVADHDGHSDDDYDAGQQSQPGCVQCLGAERGAQQDHGNFEQGLGAETDSGLQVSGWLPETSHSRSDENGEDQCFQPGAPEQPLLSQLQPESDQSDSNAQGNAGRMGSHPGQRAGIDRAPFS</sequence>
<reference evidence="2" key="1">
    <citation type="submission" date="2016-01" db="EMBL/GenBank/DDBJ databases">
        <authorList>
            <person name="Peeters C."/>
        </authorList>
    </citation>
    <scope>NUCLEOTIDE SEQUENCE [LARGE SCALE GENOMIC DNA]</scope>
    <source>
        <strain evidence="2">LMG 22940</strain>
    </source>
</reference>
<evidence type="ECO:0000313" key="2">
    <source>
        <dbReference type="EMBL" id="SAL61480.1"/>
    </source>
</evidence>
<protein>
    <submittedName>
        <fullName evidence="2">Uncharacterized protein</fullName>
    </submittedName>
</protein>
<proteinExistence type="predicted"/>
<comment type="caution">
    <text evidence="2">The sequence shown here is derived from an EMBL/GenBank/DDBJ whole genome shotgun (WGS) entry which is preliminary data.</text>
</comment>
<feature type="compositionally biased region" description="Polar residues" evidence="1">
    <location>
        <begin position="93"/>
        <end position="110"/>
    </location>
</feature>
<gene>
    <name evidence="2" type="ORF">AWB68_03196</name>
</gene>
<dbReference type="AlphaFoldDB" id="A0A158IZG5"/>
<evidence type="ECO:0000313" key="3">
    <source>
        <dbReference type="Proteomes" id="UP000054770"/>
    </source>
</evidence>
<dbReference type="EMBL" id="FCON02000030">
    <property type="protein sequence ID" value="SAL61480.1"/>
    <property type="molecule type" value="Genomic_DNA"/>
</dbReference>
<keyword evidence="3" id="KW-1185">Reference proteome</keyword>
<evidence type="ECO:0000256" key="1">
    <source>
        <dbReference type="SAM" id="MobiDB-lite"/>
    </source>
</evidence>
<feature type="region of interest" description="Disordered" evidence="1">
    <location>
        <begin position="1"/>
        <end position="131"/>
    </location>
</feature>
<accession>A0A158IZG5</accession>
<dbReference type="Proteomes" id="UP000054770">
    <property type="component" value="Unassembled WGS sequence"/>
</dbReference>